<dbReference type="AlphaFoldDB" id="A0AAV4UQP7"/>
<evidence type="ECO:0000313" key="2">
    <source>
        <dbReference type="Proteomes" id="UP001054945"/>
    </source>
</evidence>
<proteinExistence type="predicted"/>
<accession>A0AAV4UQP7</accession>
<sequence>MAAALPMLRNTQTTTTFTGPSHIGIQDCLVIGQSCYLRVARCQQRRGNDTTIAYDMQLLQQKVCVCSDNCKFSRNEIGYMIFQSEGGASIACR</sequence>
<keyword evidence="2" id="KW-1185">Reference proteome</keyword>
<evidence type="ECO:0000313" key="1">
    <source>
        <dbReference type="EMBL" id="GIY60103.1"/>
    </source>
</evidence>
<dbReference type="EMBL" id="BPLR01013278">
    <property type="protein sequence ID" value="GIY60103.1"/>
    <property type="molecule type" value="Genomic_DNA"/>
</dbReference>
<dbReference type="Proteomes" id="UP001054945">
    <property type="component" value="Unassembled WGS sequence"/>
</dbReference>
<protein>
    <submittedName>
        <fullName evidence="1">Uncharacterized protein</fullName>
    </submittedName>
</protein>
<reference evidence="1 2" key="1">
    <citation type="submission" date="2021-06" db="EMBL/GenBank/DDBJ databases">
        <title>Caerostris extrusa draft genome.</title>
        <authorList>
            <person name="Kono N."/>
            <person name="Arakawa K."/>
        </authorList>
    </citation>
    <scope>NUCLEOTIDE SEQUENCE [LARGE SCALE GENOMIC DNA]</scope>
</reference>
<gene>
    <name evidence="1" type="ORF">CEXT_193931</name>
</gene>
<name>A0AAV4UQP7_CAEEX</name>
<comment type="caution">
    <text evidence="1">The sequence shown here is derived from an EMBL/GenBank/DDBJ whole genome shotgun (WGS) entry which is preliminary data.</text>
</comment>
<organism evidence="1 2">
    <name type="scientific">Caerostris extrusa</name>
    <name type="common">Bark spider</name>
    <name type="synonym">Caerostris bankana</name>
    <dbReference type="NCBI Taxonomy" id="172846"/>
    <lineage>
        <taxon>Eukaryota</taxon>
        <taxon>Metazoa</taxon>
        <taxon>Ecdysozoa</taxon>
        <taxon>Arthropoda</taxon>
        <taxon>Chelicerata</taxon>
        <taxon>Arachnida</taxon>
        <taxon>Araneae</taxon>
        <taxon>Araneomorphae</taxon>
        <taxon>Entelegynae</taxon>
        <taxon>Araneoidea</taxon>
        <taxon>Araneidae</taxon>
        <taxon>Caerostris</taxon>
    </lineage>
</organism>